<accession>A0A2G5VVD5</accession>
<name>A0A2G5VVD5_9PELO</name>
<dbReference type="EMBL" id="PDUG01000001">
    <property type="protein sequence ID" value="PIC55754.1"/>
    <property type="molecule type" value="Genomic_DNA"/>
</dbReference>
<evidence type="ECO:0000259" key="1">
    <source>
        <dbReference type="Pfam" id="PF01764"/>
    </source>
</evidence>
<dbReference type="CDD" id="cd00519">
    <property type="entry name" value="Lipase_3"/>
    <property type="match status" value="1"/>
</dbReference>
<dbReference type="AlphaFoldDB" id="A0A2G5VVD5"/>
<organism evidence="2 3">
    <name type="scientific">Caenorhabditis nigoni</name>
    <dbReference type="NCBI Taxonomy" id="1611254"/>
    <lineage>
        <taxon>Eukaryota</taxon>
        <taxon>Metazoa</taxon>
        <taxon>Ecdysozoa</taxon>
        <taxon>Nematoda</taxon>
        <taxon>Chromadorea</taxon>
        <taxon>Rhabditida</taxon>
        <taxon>Rhabditina</taxon>
        <taxon>Rhabditomorpha</taxon>
        <taxon>Rhabditoidea</taxon>
        <taxon>Rhabditidae</taxon>
        <taxon>Peloderinae</taxon>
        <taxon>Caenorhabditis</taxon>
    </lineage>
</organism>
<dbReference type="PANTHER" id="PTHR45908">
    <property type="entry name" value="PROTEIN CBG11750-RELATED"/>
    <property type="match status" value="1"/>
</dbReference>
<dbReference type="OrthoDB" id="426718at2759"/>
<evidence type="ECO:0000313" key="3">
    <source>
        <dbReference type="Proteomes" id="UP000230233"/>
    </source>
</evidence>
<protein>
    <recommendedName>
        <fullName evidence="1">Fungal lipase-type domain-containing protein</fullName>
    </recommendedName>
</protein>
<keyword evidence="3" id="KW-1185">Reference proteome</keyword>
<gene>
    <name evidence="2" type="primary">Cni-Y110A7A.7</name>
    <name evidence="2" type="synonym">Cnig_chr_I.g897</name>
    <name evidence="2" type="ORF">B9Z55_000897</name>
</gene>
<dbReference type="InterPro" id="IPR029058">
    <property type="entry name" value="AB_hydrolase_fold"/>
</dbReference>
<sequence length="203" mass="22940">MRNECWNVIAADDKTIFVSFSGTKSKEQLVTELIESIGIPKHELHNAGFAHYFFFSALETMWSPIERLLEQRREVMPNHRIVFTGHSLGGATASIASTVFVRNLPDASNRTLSITFGHPRVGNLEYATTHDRLVAAGREPWFPGNMTNKETFKICTGTPLNEDNWCSNAHRCFDINDHLFYFGHHVSDYGVIGRVVPTNDLQT</sequence>
<comment type="caution">
    <text evidence="2">The sequence shown here is derived from an EMBL/GenBank/DDBJ whole genome shotgun (WGS) entry which is preliminary data.</text>
</comment>
<proteinExistence type="predicted"/>
<dbReference type="Gene3D" id="3.40.50.1820">
    <property type="entry name" value="alpha/beta hydrolase"/>
    <property type="match status" value="1"/>
</dbReference>
<evidence type="ECO:0000313" key="2">
    <source>
        <dbReference type="EMBL" id="PIC55754.1"/>
    </source>
</evidence>
<dbReference type="Proteomes" id="UP000230233">
    <property type="component" value="Chromosome I"/>
</dbReference>
<dbReference type="Pfam" id="PF01764">
    <property type="entry name" value="Lipase_3"/>
    <property type="match status" value="1"/>
</dbReference>
<dbReference type="InterPro" id="IPR002921">
    <property type="entry name" value="Fungal_lipase-type"/>
</dbReference>
<feature type="domain" description="Fungal lipase-type" evidence="1">
    <location>
        <begin position="17"/>
        <end position="134"/>
    </location>
</feature>
<dbReference type="PANTHER" id="PTHR45908:SF19">
    <property type="entry name" value="FUNGAL LIPASE-LIKE DOMAIN-CONTAINING PROTEIN"/>
    <property type="match status" value="1"/>
</dbReference>
<reference evidence="3" key="1">
    <citation type="submission" date="2017-10" db="EMBL/GenBank/DDBJ databases">
        <title>Rapid genome shrinkage in a self-fertile nematode reveals novel sperm competition proteins.</title>
        <authorList>
            <person name="Yin D."/>
            <person name="Schwarz E.M."/>
            <person name="Thomas C.G."/>
            <person name="Felde R.L."/>
            <person name="Korf I.F."/>
            <person name="Cutter A.D."/>
            <person name="Schartner C.M."/>
            <person name="Ralston E.J."/>
            <person name="Meyer B.J."/>
            <person name="Haag E.S."/>
        </authorList>
    </citation>
    <scope>NUCLEOTIDE SEQUENCE [LARGE SCALE GENOMIC DNA]</scope>
    <source>
        <strain evidence="3">JU1422</strain>
    </source>
</reference>
<dbReference type="GO" id="GO:0006629">
    <property type="term" value="P:lipid metabolic process"/>
    <property type="evidence" value="ECO:0007669"/>
    <property type="project" value="InterPro"/>
</dbReference>
<dbReference type="SUPFAM" id="SSF53474">
    <property type="entry name" value="alpha/beta-Hydrolases"/>
    <property type="match status" value="1"/>
</dbReference>
<dbReference type="STRING" id="1611254.A0A2G5VVD5"/>